<feature type="region of interest" description="Disordered" evidence="13">
    <location>
        <begin position="527"/>
        <end position="560"/>
    </location>
</feature>
<evidence type="ECO:0000256" key="2">
    <source>
        <dbReference type="ARBA" id="ARBA00007193"/>
    </source>
</evidence>
<gene>
    <name evidence="15" type="ORF">V5799_012248</name>
</gene>
<keyword evidence="10 12" id="KW-0739">Sodium transport</keyword>
<evidence type="ECO:0000256" key="10">
    <source>
        <dbReference type="ARBA" id="ARBA00023201"/>
    </source>
</evidence>
<evidence type="ECO:0000313" key="16">
    <source>
        <dbReference type="Proteomes" id="UP001321473"/>
    </source>
</evidence>
<dbReference type="AlphaFoldDB" id="A0AAQ4EFB0"/>
<comment type="similarity">
    <text evidence="2 12">Belongs to the amiloride-sensitive sodium channel (TC 1.A.6) family.</text>
</comment>
<dbReference type="GO" id="GO:0015280">
    <property type="term" value="F:ligand-gated sodium channel activity"/>
    <property type="evidence" value="ECO:0007669"/>
    <property type="project" value="TreeGrafter"/>
</dbReference>
<evidence type="ECO:0000256" key="7">
    <source>
        <dbReference type="ARBA" id="ARBA00023053"/>
    </source>
</evidence>
<evidence type="ECO:0000256" key="5">
    <source>
        <dbReference type="ARBA" id="ARBA00022692"/>
    </source>
</evidence>
<keyword evidence="5 12" id="KW-0812">Transmembrane</keyword>
<dbReference type="Gene3D" id="2.60.470.10">
    <property type="entry name" value="Acid-sensing ion channels like domains"/>
    <property type="match status" value="1"/>
</dbReference>
<evidence type="ECO:0008006" key="17">
    <source>
        <dbReference type="Google" id="ProtNLM"/>
    </source>
</evidence>
<keyword evidence="8 12" id="KW-0406">Ion transport</keyword>
<name>A0AAQ4EFB0_AMBAM</name>
<keyword evidence="7" id="KW-0915">Sodium</keyword>
<dbReference type="EMBL" id="JARKHS020017187">
    <property type="protein sequence ID" value="KAK8773223.1"/>
    <property type="molecule type" value="Genomic_DNA"/>
</dbReference>
<evidence type="ECO:0000256" key="13">
    <source>
        <dbReference type="SAM" id="MobiDB-lite"/>
    </source>
</evidence>
<feature type="transmembrane region" description="Helical" evidence="14">
    <location>
        <begin position="688"/>
        <end position="710"/>
    </location>
</feature>
<evidence type="ECO:0000256" key="6">
    <source>
        <dbReference type="ARBA" id="ARBA00022989"/>
    </source>
</evidence>
<comment type="subcellular location">
    <subcellularLocation>
        <location evidence="1">Membrane</location>
        <topology evidence="1">Multi-pass membrane protein</topology>
    </subcellularLocation>
</comment>
<evidence type="ECO:0000256" key="4">
    <source>
        <dbReference type="ARBA" id="ARBA00022461"/>
    </source>
</evidence>
<protein>
    <recommendedName>
        <fullName evidence="17">Amiloride-sensitive sodium channel</fullName>
    </recommendedName>
</protein>
<keyword evidence="6 14" id="KW-1133">Transmembrane helix</keyword>
<dbReference type="PRINTS" id="PR01078">
    <property type="entry name" value="AMINACHANNEL"/>
</dbReference>
<dbReference type="InterPro" id="IPR020903">
    <property type="entry name" value="ENaC_CS"/>
</dbReference>
<dbReference type="PANTHER" id="PTHR11690">
    <property type="entry name" value="AMILORIDE-SENSITIVE SODIUM CHANNEL-RELATED"/>
    <property type="match status" value="1"/>
</dbReference>
<reference evidence="15 16" key="1">
    <citation type="journal article" date="2023" name="Arcadia Sci">
        <title>De novo assembly of a long-read Amblyomma americanum tick genome.</title>
        <authorList>
            <person name="Chou S."/>
            <person name="Poskanzer K.E."/>
            <person name="Rollins M."/>
            <person name="Thuy-Boun P.S."/>
        </authorList>
    </citation>
    <scope>NUCLEOTIDE SEQUENCE [LARGE SCALE GENOMIC DNA]</scope>
    <source>
        <strain evidence="15">F_SG_1</strain>
        <tissue evidence="15">Salivary glands</tissue>
    </source>
</reference>
<evidence type="ECO:0000256" key="8">
    <source>
        <dbReference type="ARBA" id="ARBA00023065"/>
    </source>
</evidence>
<organism evidence="15 16">
    <name type="scientific">Amblyomma americanum</name>
    <name type="common">Lone star tick</name>
    <dbReference type="NCBI Taxonomy" id="6943"/>
    <lineage>
        <taxon>Eukaryota</taxon>
        <taxon>Metazoa</taxon>
        <taxon>Ecdysozoa</taxon>
        <taxon>Arthropoda</taxon>
        <taxon>Chelicerata</taxon>
        <taxon>Arachnida</taxon>
        <taxon>Acari</taxon>
        <taxon>Parasitiformes</taxon>
        <taxon>Ixodida</taxon>
        <taxon>Ixodoidea</taxon>
        <taxon>Ixodidae</taxon>
        <taxon>Amblyomminae</taxon>
        <taxon>Amblyomma</taxon>
    </lineage>
</organism>
<dbReference type="Pfam" id="PF00858">
    <property type="entry name" value="ASC"/>
    <property type="match status" value="2"/>
</dbReference>
<dbReference type="PROSITE" id="PS01206">
    <property type="entry name" value="ASC"/>
    <property type="match status" value="1"/>
</dbReference>
<evidence type="ECO:0000313" key="15">
    <source>
        <dbReference type="EMBL" id="KAK8773223.1"/>
    </source>
</evidence>
<evidence type="ECO:0000256" key="12">
    <source>
        <dbReference type="RuleBase" id="RU000679"/>
    </source>
</evidence>
<sequence length="735" mass="81476">MTDDSSSEDSFWSACGRVYGQLARDSGLPGADVLVEGGKVRRLLWAAALVTLVYYSVSETAAILSEYLTYSVTVAFEYNTNESFELPDLTVCNVNPLRRSALCALDPTERAMDPELEERLCGKEQTFREANTDDLKLQQRLSDWIAQRKASNREWLKALGHQFNDLVLDCAYNERNCSDEAQYRWIASALFGNCFCFHCDKKERFEYNALSSPYDGLGMTLNLELHEYLPTSYQAGFIVMVHAHGTRFSVCSDGVYLTPGYTTYVGLDVLARTGLPAPYANPCRNSWPPPLLGYMDNMYGAYTREDCLNMCLQVKIVDKCKCLSAQLPHIRILAKKHGTCTSQKLECASEVSAIETNVKLEKECGCHRSCRDISYKRDVTITALREGISGQPKEHGPPARLVLYFNSLTYEQITSVPKYDLVGTFMARNAGGIGGGNSSGGSMWQECGRVYGQLARDSGLPGSDVLVEGGKVRRLFWAAALITLVYYSASETGAILREYFTYSVAVAFEYNTNESFAAARRHFVQREPTSKVRSVRPRSDGEGHGPGAGGATLRQGPGPKRGLVITLNPELDEYLPTSYQAGFLVMVHAHGTSARSVSELECAAEESAVVTSIELEKQCHCRTSCRDITYKRDVTLTKLREDVTGPTKENGPPARLVLYFDSLTYEHIRSVPKYDETRVLSNLGGINGMYLGLSFFVLFQVVDILVVGALRLCGGTHARADSSSRRFLESSSFEH</sequence>
<keyword evidence="16" id="KW-1185">Reference proteome</keyword>
<evidence type="ECO:0000256" key="14">
    <source>
        <dbReference type="SAM" id="Phobius"/>
    </source>
</evidence>
<dbReference type="Proteomes" id="UP001321473">
    <property type="component" value="Unassembled WGS sequence"/>
</dbReference>
<keyword evidence="3 12" id="KW-0813">Transport</keyword>
<dbReference type="InterPro" id="IPR001873">
    <property type="entry name" value="ENaC"/>
</dbReference>
<evidence type="ECO:0000256" key="11">
    <source>
        <dbReference type="ARBA" id="ARBA00023303"/>
    </source>
</evidence>
<dbReference type="Gene3D" id="1.10.287.770">
    <property type="entry name" value="YojJ-like"/>
    <property type="match status" value="1"/>
</dbReference>
<comment type="caution">
    <text evidence="15">The sequence shown here is derived from an EMBL/GenBank/DDBJ whole genome shotgun (WGS) entry which is preliminary data.</text>
</comment>
<accession>A0AAQ4EFB0</accession>
<dbReference type="GO" id="GO:0005886">
    <property type="term" value="C:plasma membrane"/>
    <property type="evidence" value="ECO:0007669"/>
    <property type="project" value="TreeGrafter"/>
</dbReference>
<evidence type="ECO:0000256" key="3">
    <source>
        <dbReference type="ARBA" id="ARBA00022448"/>
    </source>
</evidence>
<keyword evidence="9 14" id="KW-0472">Membrane</keyword>
<keyword evidence="4 12" id="KW-0894">Sodium channel</keyword>
<keyword evidence="11 12" id="KW-0407">Ion channel</keyword>
<dbReference type="PANTHER" id="PTHR11690:SF248">
    <property type="entry name" value="PICKPOCKET 17, ISOFORM A"/>
    <property type="match status" value="1"/>
</dbReference>
<proteinExistence type="inferred from homology"/>
<evidence type="ECO:0000256" key="1">
    <source>
        <dbReference type="ARBA" id="ARBA00004141"/>
    </source>
</evidence>
<evidence type="ECO:0000256" key="9">
    <source>
        <dbReference type="ARBA" id="ARBA00023136"/>
    </source>
</evidence>